<dbReference type="GO" id="GO:0001917">
    <property type="term" value="C:photoreceptor inner segment"/>
    <property type="evidence" value="ECO:0007669"/>
    <property type="project" value="TreeGrafter"/>
</dbReference>
<dbReference type="CDD" id="cd06740">
    <property type="entry name" value="PDZ1_FL-whirlin"/>
    <property type="match status" value="1"/>
</dbReference>
<dbReference type="GO" id="GO:0005929">
    <property type="term" value="C:cilium"/>
    <property type="evidence" value="ECO:0007669"/>
    <property type="project" value="TreeGrafter"/>
</dbReference>
<evidence type="ECO:0000259" key="5">
    <source>
        <dbReference type="PROSITE" id="PS50106"/>
    </source>
</evidence>
<dbReference type="Gene3D" id="1.20.1160.20">
    <property type="match status" value="2"/>
</dbReference>
<feature type="compositionally biased region" description="Low complexity" evidence="4">
    <location>
        <begin position="682"/>
        <end position="710"/>
    </location>
</feature>
<proteinExistence type="predicted"/>
<protein>
    <submittedName>
        <fullName evidence="6">Putative whirlin-like</fullName>
    </submittedName>
</protein>
<feature type="region of interest" description="Disordered" evidence="4">
    <location>
        <begin position="760"/>
        <end position="834"/>
    </location>
</feature>
<dbReference type="GO" id="GO:0007605">
    <property type="term" value="P:sensory perception of sound"/>
    <property type="evidence" value="ECO:0007669"/>
    <property type="project" value="TreeGrafter"/>
</dbReference>
<feature type="compositionally biased region" description="Polar residues" evidence="4">
    <location>
        <begin position="760"/>
        <end position="785"/>
    </location>
</feature>
<dbReference type="InterPro" id="IPR051844">
    <property type="entry name" value="USH2_Complex_Protein"/>
</dbReference>
<dbReference type="GO" id="GO:0002142">
    <property type="term" value="C:stereocilia ankle link complex"/>
    <property type="evidence" value="ECO:0007669"/>
    <property type="project" value="TreeGrafter"/>
</dbReference>
<dbReference type="SMART" id="SM00228">
    <property type="entry name" value="PDZ"/>
    <property type="match status" value="3"/>
</dbReference>
<dbReference type="CDD" id="cd07357">
    <property type="entry name" value="HN_L-whirlin_R2_like"/>
    <property type="match status" value="1"/>
</dbReference>
<dbReference type="GO" id="GO:0032426">
    <property type="term" value="C:stereocilium tip"/>
    <property type="evidence" value="ECO:0007669"/>
    <property type="project" value="TreeGrafter"/>
</dbReference>
<comment type="subcellular location">
    <subcellularLocation>
        <location evidence="1">Cell projection</location>
    </subcellularLocation>
</comment>
<dbReference type="InterPro" id="IPR033028">
    <property type="entry name" value="Whirlin_HN-like_dom2"/>
</dbReference>
<dbReference type="FunFam" id="1.20.1160.20:FF:000003">
    <property type="entry name" value="Whirlin a"/>
    <property type="match status" value="1"/>
</dbReference>
<dbReference type="InterPro" id="IPR036034">
    <property type="entry name" value="PDZ_sf"/>
</dbReference>
<dbReference type="InterPro" id="IPR047056">
    <property type="entry name" value="Whirlin_HN-like_dom1"/>
</dbReference>
<dbReference type="CDD" id="cd06741">
    <property type="entry name" value="PDZ2_FL-whirlin"/>
    <property type="match status" value="1"/>
</dbReference>
<feature type="region of interest" description="Disordered" evidence="4">
    <location>
        <begin position="266"/>
        <end position="290"/>
    </location>
</feature>
<accession>A0A2U9BR24</accession>
<dbReference type="GO" id="GO:0005886">
    <property type="term" value="C:plasma membrane"/>
    <property type="evidence" value="ECO:0007669"/>
    <property type="project" value="TreeGrafter"/>
</dbReference>
<organism evidence="6 7">
    <name type="scientific">Scophthalmus maximus</name>
    <name type="common">Turbot</name>
    <name type="synonym">Psetta maxima</name>
    <dbReference type="NCBI Taxonomy" id="52904"/>
    <lineage>
        <taxon>Eukaryota</taxon>
        <taxon>Metazoa</taxon>
        <taxon>Chordata</taxon>
        <taxon>Craniata</taxon>
        <taxon>Vertebrata</taxon>
        <taxon>Euteleostomi</taxon>
        <taxon>Actinopterygii</taxon>
        <taxon>Neopterygii</taxon>
        <taxon>Teleostei</taxon>
        <taxon>Neoteleostei</taxon>
        <taxon>Acanthomorphata</taxon>
        <taxon>Carangaria</taxon>
        <taxon>Pleuronectiformes</taxon>
        <taxon>Pleuronectoidei</taxon>
        <taxon>Scophthalmidae</taxon>
        <taxon>Scophthalmus</taxon>
    </lineage>
</organism>
<dbReference type="FunFam" id="2.30.42.10:FF:000111">
    <property type="entry name" value="Whirlin a"/>
    <property type="match status" value="1"/>
</dbReference>
<dbReference type="PANTHER" id="PTHR23116">
    <property type="entry name" value="PDZ DOMAIN CONTAINING WHIRLIN AND HARMONIN-RELATED"/>
    <property type="match status" value="1"/>
</dbReference>
<feature type="compositionally biased region" description="Basic residues" evidence="4">
    <location>
        <begin position="646"/>
        <end position="656"/>
    </location>
</feature>
<keyword evidence="2" id="KW-0677">Repeat</keyword>
<evidence type="ECO:0000256" key="4">
    <source>
        <dbReference type="SAM" id="MobiDB-lite"/>
    </source>
</evidence>
<gene>
    <name evidence="6" type="ORF">SMAX5B_018731</name>
</gene>
<feature type="domain" description="PDZ" evidence="5">
    <location>
        <begin position="167"/>
        <end position="236"/>
    </location>
</feature>
<evidence type="ECO:0000313" key="6">
    <source>
        <dbReference type="EMBL" id="AWP06491.1"/>
    </source>
</evidence>
<evidence type="ECO:0000256" key="3">
    <source>
        <dbReference type="ARBA" id="ARBA00023273"/>
    </source>
</evidence>
<dbReference type="FunFam" id="2.30.42.10:FF:000087">
    <property type="entry name" value="Whirlin a"/>
    <property type="match status" value="1"/>
</dbReference>
<feature type="domain" description="PDZ" evidence="5">
    <location>
        <begin position="292"/>
        <end position="360"/>
    </location>
</feature>
<dbReference type="PROSITE" id="PS50106">
    <property type="entry name" value="PDZ"/>
    <property type="match status" value="3"/>
</dbReference>
<dbReference type="Proteomes" id="UP000246464">
    <property type="component" value="Chromosome 9"/>
</dbReference>
<evidence type="ECO:0000313" key="7">
    <source>
        <dbReference type="Proteomes" id="UP000246464"/>
    </source>
</evidence>
<dbReference type="CDD" id="cd07356">
    <property type="entry name" value="HN_L-whirlin_R1_like"/>
    <property type="match status" value="1"/>
</dbReference>
<keyword evidence="3" id="KW-0966">Cell projection</keyword>
<evidence type="ECO:0000256" key="1">
    <source>
        <dbReference type="ARBA" id="ARBA00004316"/>
    </source>
</evidence>
<dbReference type="GO" id="GO:0060088">
    <property type="term" value="P:auditory receptor cell stereocilium organization"/>
    <property type="evidence" value="ECO:0007669"/>
    <property type="project" value="TreeGrafter"/>
</dbReference>
<feature type="domain" description="PDZ" evidence="5">
    <location>
        <begin position="840"/>
        <end position="911"/>
    </location>
</feature>
<dbReference type="EMBL" id="CP026251">
    <property type="protein sequence ID" value="AWP06491.1"/>
    <property type="molecule type" value="Genomic_DNA"/>
</dbReference>
<dbReference type="Gene3D" id="2.30.42.10">
    <property type="match status" value="3"/>
</dbReference>
<dbReference type="Pfam" id="PF00595">
    <property type="entry name" value="PDZ"/>
    <property type="match status" value="3"/>
</dbReference>
<reference evidence="6 7" key="1">
    <citation type="submission" date="2017-12" db="EMBL/GenBank/DDBJ databases">
        <title>Integrating genomic resources of turbot (Scophthalmus maximus) in depth evaluation of genetic and physical mapping variation across individuals.</title>
        <authorList>
            <person name="Martinez P."/>
        </authorList>
    </citation>
    <scope>NUCLEOTIDE SEQUENCE [LARGE SCALE GENOMIC DNA]</scope>
</reference>
<sequence>MSADLERASHHTCPGGRALSANVRRLHNALNVLLSDVEREHFIHCLNVYHAKRNVFDLVQTLKVILSTPGKRQLLPMLRLVIPRSDQLLFDQYTSEGLYLKTDLLPSNGSAEGFEDEGDSALQNYVSSIQEEQPPASGCPDGLCAAAELSASMAPPFLDGSVGEVRKVTLTRSRSHEGLGFSIRGGSEHGVGIYVSLVEPGSSAEREGLRVGDQIVTVNDMMFNNVTHIDAVKVLKGCKKLAMSVSSLGRIPGGYITNHVYSWVDPQGRSVSPPPDSQEANQRQGPGMEERTVSLNMDDGRSLGLMIRGGAEYGLGIYITGVDPGSAADVGALKVGDQILEVNGQSFITICHDEAVHILKTGRRLLMKVRDVGRLPHARTVVDETKWLCSQGIAETNATAGPTPVSNPAVNAGIHASVGGSGCSSRPSSARAPQVLGKVSLEQQAYMLLTEPERKTMAYYLQEYQEGHIGAEPLAMALFELFNTHAKLSMLSEVRSLVLPQDLELYDRLVLHREREAHQAWHGGLGVLHPQGLCNHAAPVIHDAVHTVPATAQFRLPREKELKPSARLMQPGSGLLFSGPTQLLQDCLHKSLRSLPITHQPSPALAEHAGSGAGHHTSLGALHHTCQTFFQLSDAEHLNHPHYAHHFHHHPAHHNRPSSGHHTCPGFLHHRDSSGSAKPQGSVRLSSRSSSYERSSILSKSASSSKAASPMPSPHPSPRPSPCPSPCPSLITPAAPPCSPDLRCSPALIHKVIITDTNRLSADSRPQQRGATLSQLSDSGQTLSEDSGVDIAEAGGLSKDGSPRPSKNQRGHLEQPGAHAPPPGATRQTGSPLPAPAATLVRVVKNANTLGIAIEGGANTRQPLPRIVTIQKGGSAHSCDQLKVGQVILEVNGVSLRGREHKDAARVIAEAFKTKDPDHIDFLVVEPGP</sequence>
<dbReference type="SUPFAM" id="SSF50156">
    <property type="entry name" value="PDZ domain-like"/>
    <property type="match status" value="3"/>
</dbReference>
<dbReference type="AlphaFoldDB" id="A0A2U9BR24"/>
<dbReference type="FunFam" id="2.30.42.10:FF:000079">
    <property type="entry name" value="Whirlin a"/>
    <property type="match status" value="1"/>
</dbReference>
<dbReference type="PANTHER" id="PTHR23116:SF37">
    <property type="entry name" value="WHIRLIN"/>
    <property type="match status" value="1"/>
</dbReference>
<feature type="compositionally biased region" description="Pro residues" evidence="4">
    <location>
        <begin position="711"/>
        <end position="724"/>
    </location>
</feature>
<evidence type="ECO:0000256" key="2">
    <source>
        <dbReference type="ARBA" id="ARBA00022737"/>
    </source>
</evidence>
<feature type="region of interest" description="Disordered" evidence="4">
    <location>
        <begin position="646"/>
        <end position="724"/>
    </location>
</feature>
<dbReference type="STRING" id="52904.ENSSMAP00000029870"/>
<keyword evidence="7" id="KW-1185">Reference proteome</keyword>
<dbReference type="InterPro" id="IPR001478">
    <property type="entry name" value="PDZ"/>
</dbReference>
<name>A0A2U9BR24_SCOMX</name>
<dbReference type="CDD" id="cd06742">
    <property type="entry name" value="PDZ3_FL-whirlin-like"/>
    <property type="match status" value="1"/>
</dbReference>